<sequence length="247" mass="27738">MGKRALPSSEGGTQGPTVGGLFKVHVVKSVYLSIRDASFVPQRLYKRGSAKPSRAEPKPTRRLENDCYKEGKEVGPFLGLRPSRYPPGTRKYHGWSGGTRGHRWCSEWVRLERSTNGVPLILLLLEIGRRNHLGHESRHGLPFPREISAPTSWSHSPAGRAEARVNLDRPISLSSLRHVRGCRRPRDDSRNGTVIPVDRRGRWSGWPLRLRSVGFVSNYLRVPIGFAEQIRSAFILAESCIVIRAIP</sequence>
<gene>
    <name evidence="1" type="ORF">B296_00000831</name>
</gene>
<dbReference type="EMBL" id="AMZH03000285">
    <property type="protein sequence ID" value="RRT84527.1"/>
    <property type="molecule type" value="Genomic_DNA"/>
</dbReference>
<evidence type="ECO:0000313" key="2">
    <source>
        <dbReference type="Proteomes" id="UP000287651"/>
    </source>
</evidence>
<dbReference type="Proteomes" id="UP000287651">
    <property type="component" value="Unassembled WGS sequence"/>
</dbReference>
<accession>A0A427B7U7</accession>
<dbReference type="AlphaFoldDB" id="A0A427B7U7"/>
<evidence type="ECO:0000313" key="1">
    <source>
        <dbReference type="EMBL" id="RRT84527.1"/>
    </source>
</evidence>
<protein>
    <submittedName>
        <fullName evidence="1">Uncharacterized protein</fullName>
    </submittedName>
</protein>
<comment type="caution">
    <text evidence="1">The sequence shown here is derived from an EMBL/GenBank/DDBJ whole genome shotgun (WGS) entry which is preliminary data.</text>
</comment>
<proteinExistence type="predicted"/>
<name>A0A427B7U7_ENSVE</name>
<reference evidence="1 2" key="1">
    <citation type="journal article" date="2014" name="Agronomy (Basel)">
        <title>A Draft Genome Sequence for Ensete ventricosum, the Drought-Tolerant Tree Against Hunger.</title>
        <authorList>
            <person name="Harrison J."/>
            <person name="Moore K.A."/>
            <person name="Paszkiewicz K."/>
            <person name="Jones T."/>
            <person name="Grant M."/>
            <person name="Ambacheew D."/>
            <person name="Muzemil S."/>
            <person name="Studholme D.J."/>
        </authorList>
    </citation>
    <scope>NUCLEOTIDE SEQUENCE [LARGE SCALE GENOMIC DNA]</scope>
</reference>
<organism evidence="1 2">
    <name type="scientific">Ensete ventricosum</name>
    <name type="common">Abyssinian banana</name>
    <name type="synonym">Musa ensete</name>
    <dbReference type="NCBI Taxonomy" id="4639"/>
    <lineage>
        <taxon>Eukaryota</taxon>
        <taxon>Viridiplantae</taxon>
        <taxon>Streptophyta</taxon>
        <taxon>Embryophyta</taxon>
        <taxon>Tracheophyta</taxon>
        <taxon>Spermatophyta</taxon>
        <taxon>Magnoliopsida</taxon>
        <taxon>Liliopsida</taxon>
        <taxon>Zingiberales</taxon>
        <taxon>Musaceae</taxon>
        <taxon>Ensete</taxon>
    </lineage>
</organism>